<dbReference type="InterPro" id="IPR002903">
    <property type="entry name" value="RsmH"/>
</dbReference>
<evidence type="ECO:0000313" key="8">
    <source>
        <dbReference type="EMBL" id="KAF1084869.1"/>
    </source>
</evidence>
<proteinExistence type="inferred from homology"/>
<dbReference type="NCBIfam" id="TIGR00006">
    <property type="entry name" value="16S rRNA (cytosine(1402)-N(4))-methyltransferase RsmH"/>
    <property type="match status" value="1"/>
</dbReference>
<dbReference type="HAMAP" id="MF_01007">
    <property type="entry name" value="16SrRNA_methyltr_H"/>
    <property type="match status" value="1"/>
</dbReference>
<protein>
    <recommendedName>
        <fullName evidence="7">Ribosomal RNA small subunit methyltransferase H</fullName>
        <ecNumber evidence="7">2.1.1.199</ecNumber>
    </recommendedName>
    <alternativeName>
        <fullName evidence="7">16S rRNA m(4)C1402 methyltransferase</fullName>
    </alternativeName>
    <alternativeName>
        <fullName evidence="7">rRNA (cytosine-N(4)-)-methyltransferase RsmH</fullName>
    </alternativeName>
</protein>
<dbReference type="EC" id="2.1.1.199" evidence="7"/>
<dbReference type="PANTHER" id="PTHR11265">
    <property type="entry name" value="S-ADENOSYL-METHYLTRANSFERASE MRAW"/>
    <property type="match status" value="1"/>
</dbReference>
<feature type="binding site" evidence="7">
    <location>
        <position position="59"/>
    </location>
    <ligand>
        <name>S-adenosyl-L-methionine</name>
        <dbReference type="ChEBI" id="CHEBI:59789"/>
    </ligand>
</feature>
<dbReference type="SUPFAM" id="SSF53335">
    <property type="entry name" value="S-adenosyl-L-methionine-dependent methyltransferases"/>
    <property type="match status" value="1"/>
</dbReference>
<evidence type="ECO:0000256" key="4">
    <source>
        <dbReference type="ARBA" id="ARBA00022603"/>
    </source>
</evidence>
<comment type="similarity">
    <text evidence="1 7">Belongs to the methyltransferase superfamily. RsmH family.</text>
</comment>
<organism evidence="8 9">
    <name type="scientific">Sporotomaculum syntrophicum</name>
    <dbReference type="NCBI Taxonomy" id="182264"/>
    <lineage>
        <taxon>Bacteria</taxon>
        <taxon>Bacillati</taxon>
        <taxon>Bacillota</taxon>
        <taxon>Clostridia</taxon>
        <taxon>Eubacteriales</taxon>
        <taxon>Desulfallaceae</taxon>
        <taxon>Sporotomaculum</taxon>
    </lineage>
</organism>
<sequence length="327" mass="36084">MHIKDYEIPFSHRPIMVNEVLHGLNPGEAGVYVDCTVGGGGHAYALLDSSPKVHLVGLDQDTDALAAADVKLSAFAGRYTLVRSNFKELPRVLAELGLTAVDGFLFDLGVSSYQLDNPERGFSYMHDAPLDMRMDATGPVTARHLVNELPERELASIISRYGEERWAARIAAFIVKARGKNEILTTGELVEIIKEAIPARARREGPHPAKRTFQALRIAVNNELDILHCAFRTAVELLRPGGRLCVITFHSLEDRIAKDTFKELAQPCTCPPQFPVCVCGRKSLIKLVTRRPVTPSGTELEENPRSRSAKLRVVEKIGSVLNSREGE</sequence>
<keyword evidence="6 7" id="KW-0949">S-adenosyl-L-methionine</keyword>
<comment type="subcellular location">
    <subcellularLocation>
        <location evidence="7">Cytoplasm</location>
    </subcellularLocation>
</comment>
<keyword evidence="3 7" id="KW-0698">rRNA processing</keyword>
<dbReference type="AlphaFoldDB" id="A0A9D3AYJ5"/>
<dbReference type="InterPro" id="IPR023397">
    <property type="entry name" value="SAM-dep_MeTrfase_MraW_recog"/>
</dbReference>
<keyword evidence="4 7" id="KW-0489">Methyltransferase</keyword>
<dbReference type="FunFam" id="1.10.150.170:FF:000001">
    <property type="entry name" value="Ribosomal RNA small subunit methyltransferase H"/>
    <property type="match status" value="1"/>
</dbReference>
<dbReference type="GO" id="GO:0070475">
    <property type="term" value="P:rRNA base methylation"/>
    <property type="evidence" value="ECO:0007669"/>
    <property type="project" value="UniProtKB-UniRule"/>
</dbReference>
<keyword evidence="2 7" id="KW-0963">Cytoplasm</keyword>
<feature type="binding site" evidence="7">
    <location>
        <begin position="40"/>
        <end position="42"/>
    </location>
    <ligand>
        <name>S-adenosyl-L-methionine</name>
        <dbReference type="ChEBI" id="CHEBI:59789"/>
    </ligand>
</feature>
<comment type="caution">
    <text evidence="8">The sequence shown here is derived from an EMBL/GenBank/DDBJ whole genome shotgun (WGS) entry which is preliminary data.</text>
</comment>
<dbReference type="Proteomes" id="UP000798488">
    <property type="component" value="Unassembled WGS sequence"/>
</dbReference>
<feature type="binding site" evidence="7">
    <location>
        <position position="86"/>
    </location>
    <ligand>
        <name>S-adenosyl-L-methionine</name>
        <dbReference type="ChEBI" id="CHEBI:59789"/>
    </ligand>
</feature>
<keyword evidence="9" id="KW-1185">Reference proteome</keyword>
<evidence type="ECO:0000256" key="6">
    <source>
        <dbReference type="ARBA" id="ARBA00022691"/>
    </source>
</evidence>
<gene>
    <name evidence="7 8" type="primary">rsmH</name>
    <name evidence="8" type="ORF">SPSYN_02039</name>
</gene>
<dbReference type="GO" id="GO:0005737">
    <property type="term" value="C:cytoplasm"/>
    <property type="evidence" value="ECO:0007669"/>
    <property type="project" value="UniProtKB-SubCell"/>
</dbReference>
<evidence type="ECO:0000256" key="7">
    <source>
        <dbReference type="HAMAP-Rule" id="MF_01007"/>
    </source>
</evidence>
<dbReference type="EMBL" id="LSRS01000004">
    <property type="protein sequence ID" value="KAF1084869.1"/>
    <property type="molecule type" value="Genomic_DNA"/>
</dbReference>
<evidence type="ECO:0000256" key="1">
    <source>
        <dbReference type="ARBA" id="ARBA00010396"/>
    </source>
</evidence>
<dbReference type="InterPro" id="IPR029063">
    <property type="entry name" value="SAM-dependent_MTases_sf"/>
</dbReference>
<dbReference type="Gene3D" id="1.10.150.170">
    <property type="entry name" value="Putative methyltransferase TM0872, insert domain"/>
    <property type="match status" value="1"/>
</dbReference>
<evidence type="ECO:0000256" key="5">
    <source>
        <dbReference type="ARBA" id="ARBA00022679"/>
    </source>
</evidence>
<accession>A0A9D3AYJ5</accession>
<dbReference type="GO" id="GO:0071424">
    <property type="term" value="F:rRNA (cytosine-N4-)-methyltransferase activity"/>
    <property type="evidence" value="ECO:0007669"/>
    <property type="project" value="UniProtKB-UniRule"/>
</dbReference>
<dbReference type="SUPFAM" id="SSF81799">
    <property type="entry name" value="Putative methyltransferase TM0872, insert domain"/>
    <property type="match status" value="1"/>
</dbReference>
<evidence type="ECO:0000256" key="3">
    <source>
        <dbReference type="ARBA" id="ARBA00022552"/>
    </source>
</evidence>
<dbReference type="PANTHER" id="PTHR11265:SF0">
    <property type="entry name" value="12S RRNA N4-METHYLCYTIDINE METHYLTRANSFERASE"/>
    <property type="match status" value="1"/>
</dbReference>
<evidence type="ECO:0000313" key="9">
    <source>
        <dbReference type="Proteomes" id="UP000798488"/>
    </source>
</evidence>
<reference evidence="8" key="1">
    <citation type="submission" date="2016-02" db="EMBL/GenBank/DDBJ databases">
        <title>Draft Genome Sequence of Sporotomaculum syntrophicum Strain FB, a Syntrophic Benzoate Degrader.</title>
        <authorList>
            <person name="Nobu M.K."/>
            <person name="Narihiro T."/>
            <person name="Qiu Y.-L."/>
            <person name="Ohashi A."/>
            <person name="Liu W.-T."/>
            <person name="Yuji S."/>
        </authorList>
    </citation>
    <scope>NUCLEOTIDE SEQUENCE</scope>
    <source>
        <strain evidence="8">FB</strain>
    </source>
</reference>
<comment type="catalytic activity">
    <reaction evidence="7">
        <text>cytidine(1402) in 16S rRNA + S-adenosyl-L-methionine = N(4)-methylcytidine(1402) in 16S rRNA + S-adenosyl-L-homocysteine + H(+)</text>
        <dbReference type="Rhea" id="RHEA:42928"/>
        <dbReference type="Rhea" id="RHEA-COMP:10286"/>
        <dbReference type="Rhea" id="RHEA-COMP:10287"/>
        <dbReference type="ChEBI" id="CHEBI:15378"/>
        <dbReference type="ChEBI" id="CHEBI:57856"/>
        <dbReference type="ChEBI" id="CHEBI:59789"/>
        <dbReference type="ChEBI" id="CHEBI:74506"/>
        <dbReference type="ChEBI" id="CHEBI:82748"/>
        <dbReference type="EC" id="2.1.1.199"/>
    </reaction>
</comment>
<keyword evidence="5 7" id="KW-0808">Transferase</keyword>
<comment type="function">
    <text evidence="7">Specifically methylates the N4 position of cytidine in position 1402 (C1402) of 16S rRNA.</text>
</comment>
<dbReference type="Gene3D" id="3.40.50.150">
    <property type="entry name" value="Vaccinia Virus protein VP39"/>
    <property type="match status" value="1"/>
</dbReference>
<name>A0A9D3AYJ5_9FIRM</name>
<feature type="binding site" evidence="7">
    <location>
        <position position="114"/>
    </location>
    <ligand>
        <name>S-adenosyl-L-methionine</name>
        <dbReference type="ChEBI" id="CHEBI:59789"/>
    </ligand>
</feature>
<dbReference type="Pfam" id="PF01795">
    <property type="entry name" value="Methyltransf_5"/>
    <property type="match status" value="1"/>
</dbReference>
<dbReference type="PIRSF" id="PIRSF004486">
    <property type="entry name" value="MraW"/>
    <property type="match status" value="1"/>
</dbReference>
<evidence type="ECO:0000256" key="2">
    <source>
        <dbReference type="ARBA" id="ARBA00022490"/>
    </source>
</evidence>
<feature type="binding site" evidence="7">
    <location>
        <position position="107"/>
    </location>
    <ligand>
        <name>S-adenosyl-L-methionine</name>
        <dbReference type="ChEBI" id="CHEBI:59789"/>
    </ligand>
</feature>
<dbReference type="OrthoDB" id="9806637at2"/>